<evidence type="ECO:0000256" key="3">
    <source>
        <dbReference type="ARBA" id="ARBA00022448"/>
    </source>
</evidence>
<dbReference type="SUPFAM" id="SSF53850">
    <property type="entry name" value="Periplasmic binding protein-like II"/>
    <property type="match status" value="1"/>
</dbReference>
<dbReference type="PROSITE" id="PS51257">
    <property type="entry name" value="PROKAR_LIPOPROTEIN"/>
    <property type="match status" value="1"/>
</dbReference>
<comment type="subcellular location">
    <subcellularLocation>
        <location evidence="1">Cell envelope</location>
    </subcellularLocation>
</comment>
<dbReference type="InterPro" id="IPR030678">
    <property type="entry name" value="Peptide/Ni-bd"/>
</dbReference>
<protein>
    <submittedName>
        <fullName evidence="7">Nickel ABC transporter substrate-binding protein</fullName>
    </submittedName>
</protein>
<dbReference type="GO" id="GO:0015833">
    <property type="term" value="P:peptide transport"/>
    <property type="evidence" value="ECO:0007669"/>
    <property type="project" value="TreeGrafter"/>
</dbReference>
<evidence type="ECO:0000313" key="8">
    <source>
        <dbReference type="Proteomes" id="UP000678895"/>
    </source>
</evidence>
<evidence type="ECO:0000256" key="1">
    <source>
        <dbReference type="ARBA" id="ARBA00004196"/>
    </source>
</evidence>
<keyword evidence="4" id="KW-0732">Signal</keyword>
<comment type="similarity">
    <text evidence="2">Belongs to the bacterial solute-binding protein 5 family.</text>
</comment>
<keyword evidence="3" id="KW-0813">Transport</keyword>
<dbReference type="AlphaFoldDB" id="A0A919Y6A8"/>
<organism evidence="7 8">
    <name type="scientific">Paenibacillus apis</name>
    <dbReference type="NCBI Taxonomy" id="1792174"/>
    <lineage>
        <taxon>Bacteria</taxon>
        <taxon>Bacillati</taxon>
        <taxon>Bacillota</taxon>
        <taxon>Bacilli</taxon>
        <taxon>Bacillales</taxon>
        <taxon>Paenibacillaceae</taxon>
        <taxon>Paenibacillus</taxon>
    </lineage>
</organism>
<comment type="caution">
    <text evidence="7">The sequence shown here is derived from an EMBL/GenBank/DDBJ whole genome shotgun (WGS) entry which is preliminary data.</text>
</comment>
<dbReference type="GO" id="GO:0042597">
    <property type="term" value="C:periplasmic space"/>
    <property type="evidence" value="ECO:0007669"/>
    <property type="project" value="UniProtKB-ARBA"/>
</dbReference>
<dbReference type="PANTHER" id="PTHR30290">
    <property type="entry name" value="PERIPLASMIC BINDING COMPONENT OF ABC TRANSPORTER"/>
    <property type="match status" value="1"/>
</dbReference>
<dbReference type="CDD" id="cd08489">
    <property type="entry name" value="PBP2_NikA"/>
    <property type="match status" value="1"/>
</dbReference>
<keyword evidence="8" id="KW-1185">Reference proteome</keyword>
<dbReference type="Gene3D" id="3.40.190.10">
    <property type="entry name" value="Periplasmic binding protein-like II"/>
    <property type="match status" value="1"/>
</dbReference>
<dbReference type="InterPro" id="IPR011980">
    <property type="entry name" value="CntA-like"/>
</dbReference>
<dbReference type="Gene3D" id="3.10.105.10">
    <property type="entry name" value="Dipeptide-binding Protein, Domain 3"/>
    <property type="match status" value="1"/>
</dbReference>
<dbReference type="GO" id="GO:0030313">
    <property type="term" value="C:cell envelope"/>
    <property type="evidence" value="ECO:0007669"/>
    <property type="project" value="UniProtKB-SubCell"/>
</dbReference>
<dbReference type="EMBL" id="BORS01000024">
    <property type="protein sequence ID" value="GIO44881.1"/>
    <property type="molecule type" value="Genomic_DNA"/>
</dbReference>
<feature type="domain" description="Solute-binding protein family 5" evidence="6">
    <location>
        <begin position="103"/>
        <end position="476"/>
    </location>
</feature>
<dbReference type="PANTHER" id="PTHR30290:SF10">
    <property type="entry name" value="PERIPLASMIC OLIGOPEPTIDE-BINDING PROTEIN-RELATED"/>
    <property type="match status" value="1"/>
</dbReference>
<evidence type="ECO:0000256" key="5">
    <source>
        <dbReference type="SAM" id="MobiDB-lite"/>
    </source>
</evidence>
<evidence type="ECO:0000313" key="7">
    <source>
        <dbReference type="EMBL" id="GIO44881.1"/>
    </source>
</evidence>
<dbReference type="InterPro" id="IPR039424">
    <property type="entry name" value="SBP_5"/>
</dbReference>
<evidence type="ECO:0000259" key="6">
    <source>
        <dbReference type="Pfam" id="PF00496"/>
    </source>
</evidence>
<feature type="region of interest" description="Disordered" evidence="5">
    <location>
        <begin position="35"/>
        <end position="56"/>
    </location>
</feature>
<name>A0A919Y6A8_9BACL</name>
<sequence length="560" mass="61683">MNKPFIRQRRLISSLTLTLLVVVLVVAGCSNNGQSSNSTNAANTGNEQQQSTSAGDAAKEQALKVAISADAGLDQLDAGTYKGSMTVHAMIYDGLVEYGEKGEIKPALAESWEISEDGKVYTFHLRQGVKFSDGTPFNAEAVKFSFERWIKDPANTLNVATSLEALEVVDEHTVTMNFSKSYYPFLTELSFARPVRIISPSAVEPAGDVNGQFVSPIGTGAWMAESYKAEQEAVLVANPYYWGEKPKLTKIVLKVIPDPQSRVMALQSGDIDIAGGQLGKIPVESIPVIEGDASLSLERTPGTNSHFMIFNYDTPALQELNVRKAINLAINKASIVNDLMNGIGSEATGLFPMTVPYVTESNQTWYGFEPEEAKRLLAEAGYGEADGEGVVSKSGEPLELNLVLQQAEFPEWKPFAELIQSELQEIGIRVNLQVLEPNAYYDALWKTREYDLILYRTYDDAYNPHSFLLSLFHATGETPAVVWSDAKLEALIDQAVGTTNLEERQTAYDSIFAQMYEQAMFAAIYFPDDVLVRSQRVAGYKAGYTTFTPIFWNQLNVGEQ</sequence>
<evidence type="ECO:0000256" key="4">
    <source>
        <dbReference type="ARBA" id="ARBA00022729"/>
    </source>
</evidence>
<evidence type="ECO:0000256" key="2">
    <source>
        <dbReference type="ARBA" id="ARBA00005695"/>
    </source>
</evidence>
<dbReference type="RefSeq" id="WP_301630723.1">
    <property type="nucleotide sequence ID" value="NZ_BORS01000024.1"/>
</dbReference>
<dbReference type="InterPro" id="IPR000914">
    <property type="entry name" value="SBP_5_dom"/>
</dbReference>
<dbReference type="Proteomes" id="UP000678895">
    <property type="component" value="Unassembled WGS sequence"/>
</dbReference>
<dbReference type="GO" id="GO:1904680">
    <property type="term" value="F:peptide transmembrane transporter activity"/>
    <property type="evidence" value="ECO:0007669"/>
    <property type="project" value="TreeGrafter"/>
</dbReference>
<accession>A0A919Y6A8</accession>
<dbReference type="GO" id="GO:0020037">
    <property type="term" value="F:heme binding"/>
    <property type="evidence" value="ECO:0007669"/>
    <property type="project" value="InterPro"/>
</dbReference>
<dbReference type="GO" id="GO:0043190">
    <property type="term" value="C:ATP-binding cassette (ABC) transporter complex"/>
    <property type="evidence" value="ECO:0007669"/>
    <property type="project" value="InterPro"/>
</dbReference>
<gene>
    <name evidence="7" type="ORF">J41TS4_46390</name>
</gene>
<dbReference type="Pfam" id="PF00496">
    <property type="entry name" value="SBP_bac_5"/>
    <property type="match status" value="1"/>
</dbReference>
<proteinExistence type="inferred from homology"/>
<reference evidence="7" key="1">
    <citation type="submission" date="2021-03" db="EMBL/GenBank/DDBJ databases">
        <title>Antimicrobial resistance genes in bacteria isolated from Japanese honey, and their potential for conferring macrolide and lincosamide resistance in the American foulbrood pathogen Paenibacillus larvae.</title>
        <authorList>
            <person name="Okamoto M."/>
            <person name="Kumagai M."/>
            <person name="Kanamori H."/>
            <person name="Takamatsu D."/>
        </authorList>
    </citation>
    <scope>NUCLEOTIDE SEQUENCE</scope>
    <source>
        <strain evidence="7">J41TS4</strain>
    </source>
</reference>
<dbReference type="PIRSF" id="PIRSF002741">
    <property type="entry name" value="MppA"/>
    <property type="match status" value="1"/>
</dbReference>
<dbReference type="GO" id="GO:0016151">
    <property type="term" value="F:nickel cation binding"/>
    <property type="evidence" value="ECO:0007669"/>
    <property type="project" value="InterPro"/>
</dbReference>
<dbReference type="GO" id="GO:0015675">
    <property type="term" value="P:nickel cation transport"/>
    <property type="evidence" value="ECO:0007669"/>
    <property type="project" value="InterPro"/>
</dbReference>
<feature type="compositionally biased region" description="Low complexity" evidence="5">
    <location>
        <begin position="35"/>
        <end position="46"/>
    </location>
</feature>